<feature type="region of interest" description="Disordered" evidence="1">
    <location>
        <begin position="69"/>
        <end position="90"/>
    </location>
</feature>
<evidence type="ECO:0000313" key="3">
    <source>
        <dbReference type="Proteomes" id="UP000799421"/>
    </source>
</evidence>
<keyword evidence="3" id="KW-1185">Reference proteome</keyword>
<proteinExistence type="predicted"/>
<feature type="region of interest" description="Disordered" evidence="1">
    <location>
        <begin position="395"/>
        <end position="416"/>
    </location>
</feature>
<protein>
    <recommendedName>
        <fullName evidence="4">Pentatricopeptide repeat protein</fullName>
    </recommendedName>
</protein>
<dbReference type="InterPro" id="IPR011990">
    <property type="entry name" value="TPR-like_helical_dom_sf"/>
</dbReference>
<accession>A0A6A7CAM0</accession>
<name>A0A6A7CAM0_9PEZI</name>
<dbReference type="Proteomes" id="UP000799421">
    <property type="component" value="Unassembled WGS sequence"/>
</dbReference>
<dbReference type="AlphaFoldDB" id="A0A6A7CAM0"/>
<dbReference type="PANTHER" id="PTHR46862">
    <property type="entry name" value="OS07G0661900 PROTEIN"/>
    <property type="match status" value="1"/>
</dbReference>
<evidence type="ECO:0000256" key="1">
    <source>
        <dbReference type="SAM" id="MobiDB-lite"/>
    </source>
</evidence>
<evidence type="ECO:0008006" key="4">
    <source>
        <dbReference type="Google" id="ProtNLM"/>
    </source>
</evidence>
<sequence length="588" mass="67301">MTCPMSNALVRLWTARLASRVALCSAVFYDFYFISKSGVKEDARRAIQDAQKVEDVFIKALVSAGSCSRHVDPWKSSRRPRPRASRSFSTSSFSASEHAISKQEYCDLVQTYGPLRGEPERKHMPLAPRLTMTPQQETVRVVSPPEDQNQAQILAKYRRLLGQKRGYISLGELWDTYLNIKAPRVHHLTDRDIKSSFQHLSSVRHKNVRNAVHRYLALLEECLSEGVQLSASEWNSAIAFTGKWVRHATSKELKATVESWMRMEQSGHQATHVTLNILFDVAVSAGRFALADTIHRELRSRNFLLDRFHRTSIIYYKGILGDGDGVRQAFRDLVNADEFVDTGVMNCVIVSMLRAGEPAAAEAIFTKMKQLVEEKMGTESLRTWQERKRLGKQLNRKAQQLRRERREHEASYFGSQTPLDERQQKIQMLTPISPDAGTYCILLQHHSNAANGLLRIAELIEEMHQRGLEIAGNNFVHIFRGFWRFGNDYCTQWTRARLEEVWQQFCQAVVDTYALGTEPDMYAGSPPFFSRATVQIALKAFYKCAGAAKMQEVWKYIKTRWKNMGPADEEIVQRLVDRLSRGDGTYIK</sequence>
<dbReference type="EMBL" id="MU005958">
    <property type="protein sequence ID" value="KAF2864045.1"/>
    <property type="molecule type" value="Genomic_DNA"/>
</dbReference>
<dbReference type="OrthoDB" id="1908178at2759"/>
<evidence type="ECO:0000313" key="2">
    <source>
        <dbReference type="EMBL" id="KAF2864045.1"/>
    </source>
</evidence>
<organism evidence="2 3">
    <name type="scientific">Piedraia hortae CBS 480.64</name>
    <dbReference type="NCBI Taxonomy" id="1314780"/>
    <lineage>
        <taxon>Eukaryota</taxon>
        <taxon>Fungi</taxon>
        <taxon>Dikarya</taxon>
        <taxon>Ascomycota</taxon>
        <taxon>Pezizomycotina</taxon>
        <taxon>Dothideomycetes</taxon>
        <taxon>Dothideomycetidae</taxon>
        <taxon>Capnodiales</taxon>
        <taxon>Piedraiaceae</taxon>
        <taxon>Piedraia</taxon>
    </lineage>
</organism>
<dbReference type="Gene3D" id="1.25.40.10">
    <property type="entry name" value="Tetratricopeptide repeat domain"/>
    <property type="match status" value="1"/>
</dbReference>
<dbReference type="PANTHER" id="PTHR46862:SF3">
    <property type="entry name" value="OS07G0661900 PROTEIN"/>
    <property type="match status" value="1"/>
</dbReference>
<gene>
    <name evidence="2" type="ORF">K470DRAFT_254371</name>
</gene>
<reference evidence="2" key="1">
    <citation type="journal article" date="2020" name="Stud. Mycol.">
        <title>101 Dothideomycetes genomes: a test case for predicting lifestyles and emergence of pathogens.</title>
        <authorList>
            <person name="Haridas S."/>
            <person name="Albert R."/>
            <person name="Binder M."/>
            <person name="Bloem J."/>
            <person name="Labutti K."/>
            <person name="Salamov A."/>
            <person name="Andreopoulos B."/>
            <person name="Baker S."/>
            <person name="Barry K."/>
            <person name="Bills G."/>
            <person name="Bluhm B."/>
            <person name="Cannon C."/>
            <person name="Castanera R."/>
            <person name="Culley D."/>
            <person name="Daum C."/>
            <person name="Ezra D."/>
            <person name="Gonzalez J."/>
            <person name="Henrissat B."/>
            <person name="Kuo A."/>
            <person name="Liang C."/>
            <person name="Lipzen A."/>
            <person name="Lutzoni F."/>
            <person name="Magnuson J."/>
            <person name="Mondo S."/>
            <person name="Nolan M."/>
            <person name="Ohm R."/>
            <person name="Pangilinan J."/>
            <person name="Park H.-J."/>
            <person name="Ramirez L."/>
            <person name="Alfaro M."/>
            <person name="Sun H."/>
            <person name="Tritt A."/>
            <person name="Yoshinaga Y."/>
            <person name="Zwiers L.-H."/>
            <person name="Turgeon B."/>
            <person name="Goodwin S."/>
            <person name="Spatafora J."/>
            <person name="Crous P."/>
            <person name="Grigoriev I."/>
        </authorList>
    </citation>
    <scope>NUCLEOTIDE SEQUENCE</scope>
    <source>
        <strain evidence="2">CBS 480.64</strain>
    </source>
</reference>
<feature type="compositionally biased region" description="Basic and acidic residues" evidence="1">
    <location>
        <begin position="401"/>
        <end position="410"/>
    </location>
</feature>